<organism evidence="1 2">
    <name type="scientific">Protopolystoma xenopodis</name>
    <dbReference type="NCBI Taxonomy" id="117903"/>
    <lineage>
        <taxon>Eukaryota</taxon>
        <taxon>Metazoa</taxon>
        <taxon>Spiralia</taxon>
        <taxon>Lophotrochozoa</taxon>
        <taxon>Platyhelminthes</taxon>
        <taxon>Monogenea</taxon>
        <taxon>Polyopisthocotylea</taxon>
        <taxon>Polystomatidea</taxon>
        <taxon>Polystomatidae</taxon>
        <taxon>Protopolystoma</taxon>
    </lineage>
</organism>
<protein>
    <submittedName>
        <fullName evidence="1">Uncharacterized protein</fullName>
    </submittedName>
</protein>
<name>A0A448X2U2_9PLAT</name>
<keyword evidence="2" id="KW-1185">Reference proteome</keyword>
<dbReference type="OrthoDB" id="5371837at2759"/>
<comment type="caution">
    <text evidence="1">The sequence shown here is derived from an EMBL/GenBank/DDBJ whole genome shotgun (WGS) entry which is preliminary data.</text>
</comment>
<evidence type="ECO:0000313" key="1">
    <source>
        <dbReference type="EMBL" id="VEL26595.1"/>
    </source>
</evidence>
<evidence type="ECO:0000313" key="2">
    <source>
        <dbReference type="Proteomes" id="UP000784294"/>
    </source>
</evidence>
<gene>
    <name evidence="1" type="ORF">PXEA_LOCUS20035</name>
</gene>
<proteinExistence type="predicted"/>
<dbReference type="AlphaFoldDB" id="A0A448X2U2"/>
<sequence>MTSVSDDLNATLEQLSNATPSHVIEDGKCRLAQLFLGCTFISFSASSASLSVLARPSLTQLLSGISELFSLTLHPLPKTIINAYIVYSGLVSEGVGHWILPKGIFTPSLLLNHLNSISKLVSAKCPAGGDTSPGCRFNLRICSTAISSGGDWRHLLSSTSCPLKR</sequence>
<dbReference type="EMBL" id="CAAALY010081368">
    <property type="protein sequence ID" value="VEL26595.1"/>
    <property type="molecule type" value="Genomic_DNA"/>
</dbReference>
<dbReference type="Proteomes" id="UP000784294">
    <property type="component" value="Unassembled WGS sequence"/>
</dbReference>
<accession>A0A448X2U2</accession>
<reference evidence="1" key="1">
    <citation type="submission" date="2018-11" db="EMBL/GenBank/DDBJ databases">
        <authorList>
            <consortium name="Pathogen Informatics"/>
        </authorList>
    </citation>
    <scope>NUCLEOTIDE SEQUENCE</scope>
</reference>